<dbReference type="Proteomes" id="UP000176634">
    <property type="component" value="Unassembled WGS sequence"/>
</dbReference>
<name>A0A1F6P9H6_9BACT</name>
<dbReference type="InterPro" id="IPR037171">
    <property type="entry name" value="NagB/RpiA_transferase-like"/>
</dbReference>
<dbReference type="SUPFAM" id="SSF100950">
    <property type="entry name" value="NagB/RpiA/CoA transferase-like"/>
    <property type="match status" value="1"/>
</dbReference>
<dbReference type="Gene3D" id="3.40.50.10420">
    <property type="entry name" value="NagB/RpiA/CoA transferase-like"/>
    <property type="match status" value="1"/>
</dbReference>
<gene>
    <name evidence="2" type="ORF">A2563_02820</name>
</gene>
<dbReference type="EMBL" id="MFRA01000005">
    <property type="protein sequence ID" value="OGH92584.1"/>
    <property type="molecule type" value="Genomic_DNA"/>
</dbReference>
<dbReference type="PANTHER" id="PTHR36179:SF2">
    <property type="entry name" value="LUD DOMAIN-CONTAINING PROTEIN"/>
    <property type="match status" value="1"/>
</dbReference>
<dbReference type="STRING" id="1798705.A2563_02820"/>
<dbReference type="InterPro" id="IPR024185">
    <property type="entry name" value="FTHF_cligase-like_sf"/>
</dbReference>
<evidence type="ECO:0000313" key="2">
    <source>
        <dbReference type="EMBL" id="OGH92584.1"/>
    </source>
</evidence>
<dbReference type="Pfam" id="PF02589">
    <property type="entry name" value="LUD_dom"/>
    <property type="match status" value="1"/>
</dbReference>
<comment type="caution">
    <text evidence="2">The sequence shown here is derived from an EMBL/GenBank/DDBJ whole genome shotgun (WGS) entry which is preliminary data.</text>
</comment>
<dbReference type="InterPro" id="IPR003741">
    <property type="entry name" value="LUD_dom"/>
</dbReference>
<organism evidence="2 3">
    <name type="scientific">Candidatus Magasanikbacteria bacterium RIFOXYD1_FULL_40_23</name>
    <dbReference type="NCBI Taxonomy" id="1798705"/>
    <lineage>
        <taxon>Bacteria</taxon>
        <taxon>Candidatus Magasanikiibacteriota</taxon>
    </lineage>
</organism>
<evidence type="ECO:0000259" key="1">
    <source>
        <dbReference type="Pfam" id="PF02589"/>
    </source>
</evidence>
<evidence type="ECO:0000313" key="3">
    <source>
        <dbReference type="Proteomes" id="UP000176634"/>
    </source>
</evidence>
<reference evidence="2 3" key="1">
    <citation type="journal article" date="2016" name="Nat. Commun.">
        <title>Thousands of microbial genomes shed light on interconnected biogeochemical processes in an aquifer system.</title>
        <authorList>
            <person name="Anantharaman K."/>
            <person name="Brown C.T."/>
            <person name="Hug L.A."/>
            <person name="Sharon I."/>
            <person name="Castelle C.J."/>
            <person name="Probst A.J."/>
            <person name="Thomas B.C."/>
            <person name="Singh A."/>
            <person name="Wilkins M.J."/>
            <person name="Karaoz U."/>
            <person name="Brodie E.L."/>
            <person name="Williams K.H."/>
            <person name="Hubbard S.S."/>
            <person name="Banfield J.F."/>
        </authorList>
    </citation>
    <scope>NUCLEOTIDE SEQUENCE [LARGE SCALE GENOMIC DNA]</scope>
</reference>
<proteinExistence type="predicted"/>
<sequence length="205" mass="22194">MQYNELATKEALQQTIEALGKKNIEAFAVESGADALAKVKELVPAGASIMNGASRTLEQIGFVEHLKSGTHGWNNLHEGILAETDPAKQAMLRKQAVLSDYYVASVHAVAQTGELLIASNTGSQLPHIVFTSPNVIFVVGAQKIMPTLADALSRLEEYVKPLEDKRAQEAYGSGTADNKIVIFKGENPMMGRKVKVIFVNEKLGF</sequence>
<dbReference type="AlphaFoldDB" id="A0A1F6P9H6"/>
<feature type="domain" description="LUD" evidence="1">
    <location>
        <begin position="12"/>
        <end position="184"/>
    </location>
</feature>
<accession>A0A1F6P9H6</accession>
<protein>
    <recommendedName>
        <fullName evidence="1">LUD domain-containing protein</fullName>
    </recommendedName>
</protein>
<dbReference type="PANTHER" id="PTHR36179">
    <property type="entry name" value="LUD_DOM DOMAIN-CONTAINING PROTEIN"/>
    <property type="match status" value="1"/>
</dbReference>